<reference evidence="3" key="1">
    <citation type="journal article" date="2019" name="Int. J. Syst. Evol. Microbiol.">
        <title>The Global Catalogue of Microorganisms (GCM) 10K type strain sequencing project: providing services to taxonomists for standard genome sequencing and annotation.</title>
        <authorList>
            <consortium name="The Broad Institute Genomics Platform"/>
            <consortium name="The Broad Institute Genome Sequencing Center for Infectious Disease"/>
            <person name="Wu L."/>
            <person name="Ma J."/>
        </authorList>
    </citation>
    <scope>NUCLEOTIDE SEQUENCE [LARGE SCALE GENOMIC DNA]</scope>
    <source>
        <strain evidence="3">KCTC 52168</strain>
    </source>
</reference>
<dbReference type="Proteomes" id="UP001595556">
    <property type="component" value="Unassembled WGS sequence"/>
</dbReference>
<dbReference type="Pfam" id="PF10973">
    <property type="entry name" value="DUF2799"/>
    <property type="match status" value="1"/>
</dbReference>
<feature type="signal peptide" evidence="1">
    <location>
        <begin position="1"/>
        <end position="19"/>
    </location>
</feature>
<protein>
    <submittedName>
        <fullName evidence="2">DUF2799 domain-containing protein</fullName>
    </submittedName>
</protein>
<dbReference type="InterPro" id="IPR021242">
    <property type="entry name" value="DUF2799"/>
</dbReference>
<feature type="chain" id="PRO_5046988368" evidence="1">
    <location>
        <begin position="20"/>
        <end position="188"/>
    </location>
</feature>
<comment type="caution">
    <text evidence="2">The sequence shown here is derived from an EMBL/GenBank/DDBJ whole genome shotgun (WGS) entry which is preliminary data.</text>
</comment>
<keyword evidence="3" id="KW-1185">Reference proteome</keyword>
<evidence type="ECO:0000256" key="1">
    <source>
        <dbReference type="SAM" id="SignalP"/>
    </source>
</evidence>
<organism evidence="2 3">
    <name type="scientific">Piscinibacterium candidicorallinum</name>
    <dbReference type="NCBI Taxonomy" id="1793872"/>
    <lineage>
        <taxon>Bacteria</taxon>
        <taxon>Pseudomonadati</taxon>
        <taxon>Pseudomonadota</taxon>
        <taxon>Betaproteobacteria</taxon>
        <taxon>Burkholderiales</taxon>
        <taxon>Piscinibacterium</taxon>
    </lineage>
</organism>
<keyword evidence="1" id="KW-0732">Signal</keyword>
<accession>A0ABV7H5M8</accession>
<evidence type="ECO:0000313" key="3">
    <source>
        <dbReference type="Proteomes" id="UP001595556"/>
    </source>
</evidence>
<dbReference type="RefSeq" id="WP_377303171.1">
    <property type="nucleotide sequence ID" value="NZ_CP180191.1"/>
</dbReference>
<name>A0ABV7H5M8_9BURK</name>
<proteinExistence type="predicted"/>
<gene>
    <name evidence="2" type="ORF">ACFOEN_09060</name>
</gene>
<evidence type="ECO:0000313" key="2">
    <source>
        <dbReference type="EMBL" id="MFC3147790.1"/>
    </source>
</evidence>
<dbReference type="EMBL" id="JBHRTI010000004">
    <property type="protein sequence ID" value="MFC3147790.1"/>
    <property type="molecule type" value="Genomic_DNA"/>
</dbReference>
<dbReference type="PROSITE" id="PS51257">
    <property type="entry name" value="PROKAR_LIPOPROTEIN"/>
    <property type="match status" value="1"/>
</dbReference>
<sequence>MSLPRAVFAVLVAVSLLTACDTTPKKPEDCARIDWRSEGRSTALDGRAMDAGWRRGAACQQLGTNPDRKAFESGWAEGQATYCTPRFLLREGRRNDGFGPICRGMDEATLQRAWNHGRLLYEADQRVQRLDNDLVNLRARADDVKLPQGDRDTARAQLSGVIAARAQAIATRDRLESEANANGWGLGR</sequence>